<dbReference type="Proteomes" id="UP000245202">
    <property type="component" value="Unassembled WGS sequence"/>
</dbReference>
<comment type="caution">
    <text evidence="2">The sequence shown here is derived from an EMBL/GenBank/DDBJ whole genome shotgun (WGS) entry which is preliminary data.</text>
</comment>
<dbReference type="PANTHER" id="PTHR12110:SF41">
    <property type="entry name" value="INOSOSE DEHYDRATASE"/>
    <property type="match status" value="1"/>
</dbReference>
<accession>A0A2R5ERP8</accession>
<reference evidence="2 3" key="1">
    <citation type="submission" date="2017-08" db="EMBL/GenBank/DDBJ databases">
        <title>Substantial Increase in Enzyme Production by Combined Drug-Resistance Mutations in Paenibacillus agaridevorans.</title>
        <authorList>
            <person name="Tanaka Y."/>
            <person name="Funane K."/>
            <person name="Hosaka T."/>
            <person name="Shiwa Y."/>
            <person name="Fujita N."/>
            <person name="Miyazaki T."/>
            <person name="Yoshikawa H."/>
            <person name="Murakami K."/>
            <person name="Kasahara K."/>
            <person name="Inaoka T."/>
            <person name="Hiraga Y."/>
            <person name="Ochi K."/>
        </authorList>
    </citation>
    <scope>NUCLEOTIDE SEQUENCE [LARGE SCALE GENOMIC DNA]</scope>
    <source>
        <strain evidence="2 3">T-3040</strain>
    </source>
</reference>
<dbReference type="RefSeq" id="WP_108993304.1">
    <property type="nucleotide sequence ID" value="NZ_BDQX01000163.1"/>
</dbReference>
<name>A0A2R5ERP8_9BACL</name>
<gene>
    <name evidence="2" type="ORF">PAT3040_02919</name>
</gene>
<dbReference type="InterPro" id="IPR036237">
    <property type="entry name" value="Xyl_isomerase-like_sf"/>
</dbReference>
<dbReference type="AlphaFoldDB" id="A0A2R5ERP8"/>
<dbReference type="GO" id="GO:0016853">
    <property type="term" value="F:isomerase activity"/>
    <property type="evidence" value="ECO:0007669"/>
    <property type="project" value="UniProtKB-KW"/>
</dbReference>
<protein>
    <submittedName>
        <fullName evidence="2">Xylose isomerase</fullName>
    </submittedName>
</protein>
<dbReference type="Pfam" id="PF01261">
    <property type="entry name" value="AP_endonuc_2"/>
    <property type="match status" value="1"/>
</dbReference>
<dbReference type="Gene3D" id="3.20.20.150">
    <property type="entry name" value="Divalent-metal-dependent TIM barrel enzymes"/>
    <property type="match status" value="1"/>
</dbReference>
<evidence type="ECO:0000259" key="1">
    <source>
        <dbReference type="Pfam" id="PF01261"/>
    </source>
</evidence>
<evidence type="ECO:0000313" key="2">
    <source>
        <dbReference type="EMBL" id="GBG08339.1"/>
    </source>
</evidence>
<keyword evidence="2" id="KW-0413">Isomerase</keyword>
<evidence type="ECO:0000313" key="3">
    <source>
        <dbReference type="Proteomes" id="UP000245202"/>
    </source>
</evidence>
<feature type="domain" description="Xylose isomerase-like TIM barrel" evidence="1">
    <location>
        <begin position="21"/>
        <end position="258"/>
    </location>
</feature>
<dbReference type="InterPro" id="IPR050312">
    <property type="entry name" value="IolE/XylAMocC-like"/>
</dbReference>
<proteinExistence type="predicted"/>
<sequence length="287" mass="31416">MVLNRLGILTDEVSDRFEEALDWIAEQGLKHVEVRVVNGQNAADLNDDQLREVRKQVEGRGLFISAIASPLFKCKLDPSREAAAGDTFGQIEESVDAHFAKLDRVIAIAKLLNTNRIRIFSFWREADPSLYTGEIVRHLQRAAKTAAEQGVTLLLENEPSCNGGYAEEVALLVREIASPALRGLWDPGNEAYAGREAYPAGYAAMKEYLAHVHLKDAYIREDGTGRCVPLGSGNVAVIEQLKALQADGYDGLFTIETHFIPAGGSKMTGTCMTLDALRTLLKEAGTE</sequence>
<keyword evidence="3" id="KW-1185">Reference proteome</keyword>
<dbReference type="InterPro" id="IPR013022">
    <property type="entry name" value="Xyl_isomerase-like_TIM-brl"/>
</dbReference>
<organism evidence="2 3">
    <name type="scientific">Paenibacillus agaridevorans</name>
    <dbReference type="NCBI Taxonomy" id="171404"/>
    <lineage>
        <taxon>Bacteria</taxon>
        <taxon>Bacillati</taxon>
        <taxon>Bacillota</taxon>
        <taxon>Bacilli</taxon>
        <taxon>Bacillales</taxon>
        <taxon>Paenibacillaceae</taxon>
        <taxon>Paenibacillus</taxon>
    </lineage>
</organism>
<dbReference type="EMBL" id="BDQX01000163">
    <property type="protein sequence ID" value="GBG08339.1"/>
    <property type="molecule type" value="Genomic_DNA"/>
</dbReference>
<dbReference type="SUPFAM" id="SSF51658">
    <property type="entry name" value="Xylose isomerase-like"/>
    <property type="match status" value="1"/>
</dbReference>
<dbReference type="PANTHER" id="PTHR12110">
    <property type="entry name" value="HYDROXYPYRUVATE ISOMERASE"/>
    <property type="match status" value="1"/>
</dbReference>